<sequence length="344" mass="37433">MTAVYGLAQQEQYLAKGETLAWHAGMAMRHWFPVSAERDAQTGGVSICWRHLGQQRFTDAFFVNTLQCQQPGERRVCRTPASALASIGDSLAPDAFIFHVSRCGSTLLTQLLASLPQCIVMSEPPIIDSLLRLYHDSGDAAACVTLLRQAILALGQRRAGEETHFVIKFDCWHIHSLDLLRQAFPRTPCLFLYREPLAVLTSHQRQRGPQMVPGMLHPAQLPLPAHQLAPGDLDGYTGLVLASLFDAARPPAAAGQLQLMHYKQLPDILFSDLLPRLGIAPAAGQLQTMRARGGLHAKYGTAFHGDPPAPATDGLATIAARVQPGYQALEALRLRMGQDGCASP</sequence>
<dbReference type="EMBL" id="WFLI01000002">
    <property type="protein sequence ID" value="KAB8066446.1"/>
    <property type="molecule type" value="Genomic_DNA"/>
</dbReference>
<dbReference type="Pfam" id="PF13469">
    <property type="entry name" value="Sulfotransfer_3"/>
    <property type="match status" value="1"/>
</dbReference>
<protein>
    <recommendedName>
        <fullName evidence="3">Sulfotransferase family protein</fullName>
    </recommendedName>
</protein>
<keyword evidence="2" id="KW-1185">Reference proteome</keyword>
<dbReference type="Proteomes" id="UP000468717">
    <property type="component" value="Unassembled WGS sequence"/>
</dbReference>
<evidence type="ECO:0008006" key="3">
    <source>
        <dbReference type="Google" id="ProtNLM"/>
    </source>
</evidence>
<accession>A0A6I1IDN6</accession>
<dbReference type="InterPro" id="IPR027417">
    <property type="entry name" value="P-loop_NTPase"/>
</dbReference>
<organism evidence="1 2">
    <name type="scientific">Janthinobacterium violaceinigrum</name>
    <dbReference type="NCBI Taxonomy" id="2654252"/>
    <lineage>
        <taxon>Bacteria</taxon>
        <taxon>Pseudomonadati</taxon>
        <taxon>Pseudomonadota</taxon>
        <taxon>Betaproteobacteria</taxon>
        <taxon>Burkholderiales</taxon>
        <taxon>Oxalobacteraceae</taxon>
        <taxon>Janthinobacterium</taxon>
    </lineage>
</organism>
<proteinExistence type="predicted"/>
<evidence type="ECO:0000313" key="1">
    <source>
        <dbReference type="EMBL" id="KAB8066446.1"/>
    </source>
</evidence>
<name>A0A6I1IDN6_9BURK</name>
<dbReference type="Gene3D" id="3.40.50.300">
    <property type="entry name" value="P-loop containing nucleotide triphosphate hydrolases"/>
    <property type="match status" value="1"/>
</dbReference>
<dbReference type="AlphaFoldDB" id="A0A6I1IDN6"/>
<dbReference type="RefSeq" id="WP_152281084.1">
    <property type="nucleotide sequence ID" value="NZ_WFLI01000002.1"/>
</dbReference>
<evidence type="ECO:0000313" key="2">
    <source>
        <dbReference type="Proteomes" id="UP000468717"/>
    </source>
</evidence>
<reference evidence="1 2" key="1">
    <citation type="submission" date="2019-10" db="EMBL/GenBank/DDBJ databases">
        <title>Three novel species isolated from a subtropical stream in China.</title>
        <authorList>
            <person name="Lu H."/>
        </authorList>
    </citation>
    <scope>NUCLEOTIDE SEQUENCE [LARGE SCALE GENOMIC DNA]</scope>
    <source>
        <strain evidence="1 2">FT13W</strain>
    </source>
</reference>
<dbReference type="SUPFAM" id="SSF52540">
    <property type="entry name" value="P-loop containing nucleoside triphosphate hydrolases"/>
    <property type="match status" value="1"/>
</dbReference>
<gene>
    <name evidence="1" type="ORF">GCN75_01690</name>
</gene>
<comment type="caution">
    <text evidence="1">The sequence shown here is derived from an EMBL/GenBank/DDBJ whole genome shotgun (WGS) entry which is preliminary data.</text>
</comment>
<dbReference type="PANTHER" id="PTHR33844:SF1">
    <property type="entry name" value="SULFOTRANSFERASE DOMAIN-CONTAINING PROTEIN"/>
    <property type="match status" value="1"/>
</dbReference>
<dbReference type="PANTHER" id="PTHR33844">
    <property type="entry name" value="SULFOTRANSFER_1 DOMAIN-CONTAINING PROTEIN"/>
    <property type="match status" value="1"/>
</dbReference>